<accession>A0A4S8KLU9</accession>
<evidence type="ECO:0000313" key="2">
    <source>
        <dbReference type="Proteomes" id="UP000297245"/>
    </source>
</evidence>
<organism evidence="1 2">
    <name type="scientific">Dendrothele bispora (strain CBS 962.96)</name>
    <dbReference type="NCBI Taxonomy" id="1314807"/>
    <lineage>
        <taxon>Eukaryota</taxon>
        <taxon>Fungi</taxon>
        <taxon>Dikarya</taxon>
        <taxon>Basidiomycota</taxon>
        <taxon>Agaricomycotina</taxon>
        <taxon>Agaricomycetes</taxon>
        <taxon>Agaricomycetidae</taxon>
        <taxon>Agaricales</taxon>
        <taxon>Agaricales incertae sedis</taxon>
        <taxon>Dendrothele</taxon>
    </lineage>
</organism>
<dbReference type="OrthoDB" id="2393824at2759"/>
<dbReference type="Proteomes" id="UP000297245">
    <property type="component" value="Unassembled WGS sequence"/>
</dbReference>
<reference evidence="1 2" key="1">
    <citation type="journal article" date="2019" name="Nat. Ecol. Evol.">
        <title>Megaphylogeny resolves global patterns of mushroom evolution.</title>
        <authorList>
            <person name="Varga T."/>
            <person name="Krizsan K."/>
            <person name="Foldi C."/>
            <person name="Dima B."/>
            <person name="Sanchez-Garcia M."/>
            <person name="Sanchez-Ramirez S."/>
            <person name="Szollosi G.J."/>
            <person name="Szarkandi J.G."/>
            <person name="Papp V."/>
            <person name="Albert L."/>
            <person name="Andreopoulos W."/>
            <person name="Angelini C."/>
            <person name="Antonin V."/>
            <person name="Barry K.W."/>
            <person name="Bougher N.L."/>
            <person name="Buchanan P."/>
            <person name="Buyck B."/>
            <person name="Bense V."/>
            <person name="Catcheside P."/>
            <person name="Chovatia M."/>
            <person name="Cooper J."/>
            <person name="Damon W."/>
            <person name="Desjardin D."/>
            <person name="Finy P."/>
            <person name="Geml J."/>
            <person name="Haridas S."/>
            <person name="Hughes K."/>
            <person name="Justo A."/>
            <person name="Karasinski D."/>
            <person name="Kautmanova I."/>
            <person name="Kiss B."/>
            <person name="Kocsube S."/>
            <person name="Kotiranta H."/>
            <person name="LaButti K.M."/>
            <person name="Lechner B.E."/>
            <person name="Liimatainen K."/>
            <person name="Lipzen A."/>
            <person name="Lukacs Z."/>
            <person name="Mihaltcheva S."/>
            <person name="Morgado L.N."/>
            <person name="Niskanen T."/>
            <person name="Noordeloos M.E."/>
            <person name="Ohm R.A."/>
            <person name="Ortiz-Santana B."/>
            <person name="Ovrebo C."/>
            <person name="Racz N."/>
            <person name="Riley R."/>
            <person name="Savchenko A."/>
            <person name="Shiryaev A."/>
            <person name="Soop K."/>
            <person name="Spirin V."/>
            <person name="Szebenyi C."/>
            <person name="Tomsovsky M."/>
            <person name="Tulloss R.E."/>
            <person name="Uehling J."/>
            <person name="Grigoriev I.V."/>
            <person name="Vagvolgyi C."/>
            <person name="Papp T."/>
            <person name="Martin F.M."/>
            <person name="Miettinen O."/>
            <person name="Hibbett D.S."/>
            <person name="Nagy L.G."/>
        </authorList>
    </citation>
    <scope>NUCLEOTIDE SEQUENCE [LARGE SCALE GENOMIC DNA]</scope>
    <source>
        <strain evidence="1 2">CBS 962.96</strain>
    </source>
</reference>
<gene>
    <name evidence="1" type="ORF">K435DRAFT_153141</name>
</gene>
<dbReference type="AlphaFoldDB" id="A0A4S8KLU9"/>
<evidence type="ECO:0000313" key="1">
    <source>
        <dbReference type="EMBL" id="THU76564.1"/>
    </source>
</evidence>
<name>A0A4S8KLU9_DENBC</name>
<proteinExistence type="predicted"/>
<sequence>MYFKLAVIRRLFVNTSGSGKTRITLEGLCRYWGLYFTCQRHDTMTGARPSFGSTDLPHILYKNLLNFPDFSVQLAPSYHSSGRSWNHEEKSLIDKELSQNWNITERWFKCLLLARFILLEEFLNVAKSLNLVSGTILRRQWLLLQTQSYTILQDDIFHSLTQKLGHSTFGITTIDDALGQCWAEVSRQLKELEPDSSEGHLFIVIDEAQDAAEHLRGAFKSGIDSLASPYEDRQDRPVLRQLVHVLSHTLADQEDRDSTCSGTFIVTGTGISTELLREATSSITYKPITFAEIFRTGGFDRPEGQTEYVSKYLGDFVTTEPGIRLLHRLWKWLQGRYRFTAEFIALFLANNGFQNPQTCLNDYITSFAGLQPSDGTFDEPDTGRTIRTSYVPLNFDRLRKNPEAMHELREHVYRHLLRSINHSILSKEQTELLEYGFARYLTSRKNGASVGEPLVLLAAAVRLNTTTYTLFDHLWSGIQSNESTPPWNGFENILVYYFAKAFAEPRKLEDIFSFYGNDTKLASCRGTLVSLYSDPHSGNLEEYKVQMFNSRNTLESSIHLPGTLGENAVTYDSCLKWLRNGSSSAFCFPPQAMGPDILFVLKLEGHTRLNT</sequence>
<protein>
    <submittedName>
        <fullName evidence="1">Uncharacterized protein</fullName>
    </submittedName>
</protein>
<keyword evidence="2" id="KW-1185">Reference proteome</keyword>
<dbReference type="EMBL" id="ML180840">
    <property type="protein sequence ID" value="THU76564.1"/>
    <property type="molecule type" value="Genomic_DNA"/>
</dbReference>